<dbReference type="GO" id="GO:0005524">
    <property type="term" value="F:ATP binding"/>
    <property type="evidence" value="ECO:0007669"/>
    <property type="project" value="UniProtKB-KW"/>
</dbReference>
<dbReference type="InterPro" id="IPR000836">
    <property type="entry name" value="PRTase_dom"/>
</dbReference>
<dbReference type="NCBIfam" id="NF005299">
    <property type="entry name" value="PRK06827.1"/>
    <property type="match status" value="1"/>
</dbReference>
<dbReference type="PANTHER" id="PTHR10210:SF32">
    <property type="entry name" value="RIBOSE-PHOSPHATE PYROPHOSPHOKINASE 2"/>
    <property type="match status" value="1"/>
</dbReference>
<evidence type="ECO:0000313" key="12">
    <source>
        <dbReference type="Proteomes" id="UP000070080"/>
    </source>
</evidence>
<dbReference type="InterPro" id="IPR029057">
    <property type="entry name" value="PRTase-like"/>
</dbReference>
<dbReference type="GO" id="GO:0002189">
    <property type="term" value="C:ribose phosphate diphosphokinase complex"/>
    <property type="evidence" value="ECO:0007669"/>
    <property type="project" value="TreeGrafter"/>
</dbReference>
<name>A0A133YGW6_9FIRM</name>
<gene>
    <name evidence="11" type="ORF">HMPREF1872_00103</name>
</gene>
<reference evidence="12" key="1">
    <citation type="submission" date="2016-01" db="EMBL/GenBank/DDBJ databases">
        <authorList>
            <person name="Mitreva M."/>
            <person name="Pepin K.H."/>
            <person name="Mihindukulasuriya K.A."/>
            <person name="Fulton R."/>
            <person name="Fronick C."/>
            <person name="O'Laughlin M."/>
            <person name="Miner T."/>
            <person name="Herter B."/>
            <person name="Rosa B.A."/>
            <person name="Cordes M."/>
            <person name="Tomlinson C."/>
            <person name="Wollam A."/>
            <person name="Palsikar V.B."/>
            <person name="Mardis E.R."/>
            <person name="Wilson R.K."/>
        </authorList>
    </citation>
    <scope>NUCLEOTIDE SEQUENCE [LARGE SCALE GENOMIC DNA]</scope>
    <source>
        <strain evidence="12">KA00274</strain>
    </source>
</reference>
<dbReference type="InterPro" id="IPR029099">
    <property type="entry name" value="Pribosyltran_N"/>
</dbReference>
<dbReference type="GO" id="GO:0000287">
    <property type="term" value="F:magnesium ion binding"/>
    <property type="evidence" value="ECO:0007669"/>
    <property type="project" value="InterPro"/>
</dbReference>
<dbReference type="GO" id="GO:0006015">
    <property type="term" value="P:5-phosphoribose 1-diphosphate biosynthetic process"/>
    <property type="evidence" value="ECO:0007669"/>
    <property type="project" value="TreeGrafter"/>
</dbReference>
<sequence length="405" mass="46249">MPEERIKAKQYFTYDQYGENLMEPVGPLVVIPIGATKFCEQVNAWLYDRRKAYFANGANQQVLEHPGFLRENYLLPTQNLRLETGEGRIHLTNTVRGHDVFLICDVMNYSETYSFYGQPKAMTPDEHYQDLKRIILACSGKARRINVIMPFLYESRQHRKNGRESLDAAYTLEELENLGVHNVITFDAHDPRVANSVPSLSFESIPTTYQTLKWMCKKYPDLEFSRDKLMIISPDEGGVDRAMYYASMLGLDFAAFYKRRDYSKVVNGRNPIIAHEFLGDNVEGMDILIVDDMISSGDSMLDIGRELKKRKARRIFCAATFGLFTSGLERFDQAHAEGICDAVLTSNLIYLPPELLAKPWFCQVDCSKFVALLIDALNHDSSLGALVDQTQKIDKLLAKYNKRSN</sequence>
<dbReference type="Pfam" id="PF13793">
    <property type="entry name" value="Pribosyltran_N"/>
    <property type="match status" value="1"/>
</dbReference>
<dbReference type="AlphaFoldDB" id="A0A133YGW6"/>
<dbReference type="GO" id="GO:0004749">
    <property type="term" value="F:ribose phosphate diphosphokinase activity"/>
    <property type="evidence" value="ECO:0007669"/>
    <property type="project" value="UniProtKB-EC"/>
</dbReference>
<evidence type="ECO:0000256" key="1">
    <source>
        <dbReference type="ARBA" id="ARBA00013247"/>
    </source>
</evidence>
<dbReference type="CDD" id="cd06223">
    <property type="entry name" value="PRTases_typeI"/>
    <property type="match status" value="1"/>
</dbReference>
<dbReference type="NCBIfam" id="TIGR01251">
    <property type="entry name" value="ribP_PPkin"/>
    <property type="match status" value="1"/>
</dbReference>
<evidence type="ECO:0000256" key="5">
    <source>
        <dbReference type="ARBA" id="ARBA00022777"/>
    </source>
</evidence>
<evidence type="ECO:0000256" key="2">
    <source>
        <dbReference type="ARBA" id="ARBA00022679"/>
    </source>
</evidence>
<feature type="domain" description="Ribose-phosphate pyrophosphokinase N-terminal" evidence="10">
    <location>
        <begin position="75"/>
        <end position="179"/>
    </location>
</feature>
<dbReference type="SUPFAM" id="SSF53271">
    <property type="entry name" value="PRTase-like"/>
    <property type="match status" value="2"/>
</dbReference>
<dbReference type="Pfam" id="PF00156">
    <property type="entry name" value="Pribosyltran"/>
    <property type="match status" value="1"/>
</dbReference>
<evidence type="ECO:0000259" key="9">
    <source>
        <dbReference type="Pfam" id="PF00156"/>
    </source>
</evidence>
<comment type="catalytic activity">
    <reaction evidence="7">
        <text>D-ribose 5-phosphate + ATP = 5-phospho-alpha-D-ribose 1-diphosphate + AMP + H(+)</text>
        <dbReference type="Rhea" id="RHEA:15609"/>
        <dbReference type="ChEBI" id="CHEBI:15378"/>
        <dbReference type="ChEBI" id="CHEBI:30616"/>
        <dbReference type="ChEBI" id="CHEBI:58017"/>
        <dbReference type="ChEBI" id="CHEBI:78346"/>
        <dbReference type="ChEBI" id="CHEBI:456215"/>
        <dbReference type="EC" id="2.7.6.1"/>
    </reaction>
</comment>
<dbReference type="STRING" id="1497955.HMPREF1872_00103"/>
<dbReference type="Gene3D" id="3.40.50.2020">
    <property type="match status" value="2"/>
</dbReference>
<keyword evidence="12" id="KW-1185">Reference proteome</keyword>
<keyword evidence="3 8" id="KW-0545">Nucleotide biosynthesis</keyword>
<dbReference type="EC" id="2.7.6.1" evidence="1"/>
<dbReference type="InterPro" id="IPR005946">
    <property type="entry name" value="Rib-P_diPkinase"/>
</dbReference>
<evidence type="ECO:0000256" key="8">
    <source>
        <dbReference type="RuleBase" id="RU004324"/>
    </source>
</evidence>
<dbReference type="EMBL" id="LSCV01000002">
    <property type="protein sequence ID" value="KXB42432.1"/>
    <property type="molecule type" value="Genomic_DNA"/>
</dbReference>
<evidence type="ECO:0000256" key="3">
    <source>
        <dbReference type="ARBA" id="ARBA00022727"/>
    </source>
</evidence>
<evidence type="ECO:0000313" key="11">
    <source>
        <dbReference type="EMBL" id="KXB42432.1"/>
    </source>
</evidence>
<keyword evidence="2" id="KW-0808">Transferase</keyword>
<keyword evidence="4" id="KW-0547">Nucleotide-binding</keyword>
<dbReference type="RefSeq" id="WP_066712364.1">
    <property type="nucleotide sequence ID" value="NZ_CP118869.1"/>
</dbReference>
<keyword evidence="6" id="KW-0067">ATP-binding</keyword>
<dbReference type="GO" id="GO:0016301">
    <property type="term" value="F:kinase activity"/>
    <property type="evidence" value="ECO:0007669"/>
    <property type="project" value="UniProtKB-KW"/>
</dbReference>
<comment type="caution">
    <text evidence="11">The sequence shown here is derived from an EMBL/GenBank/DDBJ whole genome shotgun (WGS) entry which is preliminary data.</text>
</comment>
<proteinExistence type="inferred from homology"/>
<keyword evidence="5 11" id="KW-0418">Kinase</keyword>
<accession>A0A133YGW6</accession>
<protein>
    <recommendedName>
        <fullName evidence="1">ribose-phosphate diphosphokinase</fullName>
        <ecNumber evidence="1">2.7.6.1</ecNumber>
    </recommendedName>
</protein>
<dbReference type="Proteomes" id="UP000070080">
    <property type="component" value="Unassembled WGS sequence"/>
</dbReference>
<evidence type="ECO:0000256" key="6">
    <source>
        <dbReference type="ARBA" id="ARBA00022840"/>
    </source>
</evidence>
<dbReference type="PANTHER" id="PTHR10210">
    <property type="entry name" value="RIBOSE-PHOSPHATE DIPHOSPHOKINASE FAMILY MEMBER"/>
    <property type="match status" value="1"/>
</dbReference>
<organism evidence="11 12">
    <name type="scientific">Amygdalobacter nucleatus</name>
    <dbReference type="NCBI Taxonomy" id="3029274"/>
    <lineage>
        <taxon>Bacteria</taxon>
        <taxon>Bacillati</taxon>
        <taxon>Bacillota</taxon>
        <taxon>Clostridia</taxon>
        <taxon>Eubacteriales</taxon>
        <taxon>Oscillospiraceae</taxon>
        <taxon>Amygdalobacter</taxon>
    </lineage>
</organism>
<dbReference type="GO" id="GO:0005737">
    <property type="term" value="C:cytoplasm"/>
    <property type="evidence" value="ECO:0007669"/>
    <property type="project" value="TreeGrafter"/>
</dbReference>
<dbReference type="PATRIC" id="fig|1497955.3.peg.103"/>
<comment type="similarity">
    <text evidence="8">Belongs to the ribose-phosphate pyrophosphokinase family.</text>
</comment>
<evidence type="ECO:0000256" key="4">
    <source>
        <dbReference type="ARBA" id="ARBA00022741"/>
    </source>
</evidence>
<feature type="domain" description="Phosphoribosyltransferase" evidence="9">
    <location>
        <begin position="224"/>
        <end position="321"/>
    </location>
</feature>
<evidence type="ECO:0000259" key="10">
    <source>
        <dbReference type="Pfam" id="PF13793"/>
    </source>
</evidence>
<dbReference type="GO" id="GO:0006164">
    <property type="term" value="P:purine nucleotide biosynthetic process"/>
    <property type="evidence" value="ECO:0007669"/>
    <property type="project" value="TreeGrafter"/>
</dbReference>
<evidence type="ECO:0000256" key="7">
    <source>
        <dbReference type="ARBA" id="ARBA00049535"/>
    </source>
</evidence>
<dbReference type="OrthoDB" id="9777067at2"/>